<proteinExistence type="predicted"/>
<dbReference type="InterPro" id="IPR011652">
    <property type="entry name" value="MORN_2"/>
</dbReference>
<accession>A0A8I1W8A1</accession>
<evidence type="ECO:0008006" key="3">
    <source>
        <dbReference type="Google" id="ProtNLM"/>
    </source>
</evidence>
<comment type="caution">
    <text evidence="1">The sequence shown here is derived from an EMBL/GenBank/DDBJ whole genome shotgun (WGS) entry which is preliminary data.</text>
</comment>
<dbReference type="SUPFAM" id="SSF82185">
    <property type="entry name" value="Histone H3 K4-specific methyltransferase SET7/9 N-terminal domain"/>
    <property type="match status" value="1"/>
</dbReference>
<dbReference type="Gene3D" id="3.90.930.1">
    <property type="match status" value="1"/>
</dbReference>
<evidence type="ECO:0000313" key="1">
    <source>
        <dbReference type="EMBL" id="MBO1109081.1"/>
    </source>
</evidence>
<dbReference type="RefSeq" id="WP_152148132.1">
    <property type="nucleotide sequence ID" value="NZ_JAFNAA010000014.1"/>
</dbReference>
<protein>
    <recommendedName>
        <fullName evidence="3">MORN repeat variant</fullName>
    </recommendedName>
</protein>
<reference evidence="1" key="1">
    <citation type="submission" date="2021-03" db="EMBL/GenBank/DDBJ databases">
        <title>Plesiomonas shigelloides zfcc0051, isolated from zebrafish feces.</title>
        <authorList>
            <person name="Vanderhoek Z."/>
            <person name="Gaulke C."/>
        </authorList>
    </citation>
    <scope>NUCLEOTIDE SEQUENCE</scope>
    <source>
        <strain evidence="1">Zfcc0051</strain>
    </source>
</reference>
<name>A0A8I1W8A1_PLESH</name>
<dbReference type="AlphaFoldDB" id="A0A8I1W8A1"/>
<gene>
    <name evidence="1" type="ORF">J2R62_12830</name>
</gene>
<dbReference type="EMBL" id="JAFNAA010000014">
    <property type="protein sequence ID" value="MBO1109081.1"/>
    <property type="molecule type" value="Genomic_DNA"/>
</dbReference>
<dbReference type="Proteomes" id="UP000664658">
    <property type="component" value="Unassembled WGS sequence"/>
</dbReference>
<organism evidence="1 2">
    <name type="scientific">Plesiomonas shigelloides</name>
    <name type="common">Aeromonas shigelloides</name>
    <dbReference type="NCBI Taxonomy" id="703"/>
    <lineage>
        <taxon>Bacteria</taxon>
        <taxon>Pseudomonadati</taxon>
        <taxon>Pseudomonadota</taxon>
        <taxon>Gammaproteobacteria</taxon>
        <taxon>Enterobacterales</taxon>
        <taxon>Enterobacteriaceae</taxon>
        <taxon>Plesiomonas</taxon>
    </lineage>
</organism>
<sequence length="182" mass="21142">MPTPIKWTARSNKIVVYTGTLKNMQRYTGTAELFEKGILFGRGECLDGTRIGPWQFFHPCGALRSEVTFDSQGREEGVERYFYPDGRLQSIGQYRAGQPVGDWMEYGQQGGLTSCSEYSDSGERLCMYDYVAEDSSHLRRYMLFAANKMVLECWYHPDGSLWQQSRYENGQEISRWRPDYRC</sequence>
<dbReference type="Pfam" id="PF07661">
    <property type="entry name" value="MORN_2"/>
    <property type="match status" value="2"/>
</dbReference>
<evidence type="ECO:0000313" key="2">
    <source>
        <dbReference type="Proteomes" id="UP000664658"/>
    </source>
</evidence>